<organism evidence="1">
    <name type="scientific">viral metagenome</name>
    <dbReference type="NCBI Taxonomy" id="1070528"/>
    <lineage>
        <taxon>unclassified sequences</taxon>
        <taxon>metagenomes</taxon>
        <taxon>organismal metagenomes</taxon>
    </lineage>
</organism>
<name>A0A6M3JL91_9ZZZZ</name>
<accession>A0A6M3JL91</accession>
<protein>
    <submittedName>
        <fullName evidence="1">Uncharacterized protein</fullName>
    </submittedName>
</protein>
<gene>
    <name evidence="1" type="ORF">MM415A03646_0003</name>
    <name evidence="2" type="ORF">MM415B04471_0002</name>
</gene>
<evidence type="ECO:0000313" key="1">
    <source>
        <dbReference type="EMBL" id="QJA70586.1"/>
    </source>
</evidence>
<evidence type="ECO:0000313" key="2">
    <source>
        <dbReference type="EMBL" id="QJA92783.1"/>
    </source>
</evidence>
<dbReference type="AlphaFoldDB" id="A0A6M3JL91"/>
<dbReference type="Gene3D" id="1.10.10.60">
    <property type="entry name" value="Homeodomain-like"/>
    <property type="match status" value="1"/>
</dbReference>
<dbReference type="EMBL" id="MT143096">
    <property type="protein sequence ID" value="QJA92783.1"/>
    <property type="molecule type" value="Genomic_DNA"/>
</dbReference>
<reference evidence="1" key="1">
    <citation type="submission" date="2020-03" db="EMBL/GenBank/DDBJ databases">
        <title>The deep terrestrial virosphere.</title>
        <authorList>
            <person name="Holmfeldt K."/>
            <person name="Nilsson E."/>
            <person name="Simone D."/>
            <person name="Lopez-Fernandez M."/>
            <person name="Wu X."/>
            <person name="de Brujin I."/>
            <person name="Lundin D."/>
            <person name="Andersson A."/>
            <person name="Bertilsson S."/>
            <person name="Dopson M."/>
        </authorList>
    </citation>
    <scope>NUCLEOTIDE SEQUENCE</scope>
    <source>
        <strain evidence="1">MM415A03646</strain>
        <strain evidence="2">MM415B04471</strain>
    </source>
</reference>
<sequence>MDRRFNPEGRKYQIQRMWDLHHEICRMAVLGVKPVNIAKDLGISEVTVSTCLNSEVVKQHLHVMRLARDADSIDVAKQIQELAPKAIALLENILDGELGATTGQRFAAANSVLDRAGFAPPRVIKGEFAHAFLTAEDIEDIKRKARDERVLVEASP</sequence>
<proteinExistence type="predicted"/>
<dbReference type="EMBL" id="MT141805">
    <property type="protein sequence ID" value="QJA70586.1"/>
    <property type="molecule type" value="Genomic_DNA"/>
</dbReference>